<dbReference type="InterPro" id="IPR004012">
    <property type="entry name" value="Run_dom"/>
</dbReference>
<accession>A0A5N5T4Z4</accession>
<reference evidence="2 3" key="1">
    <citation type="journal article" date="2019" name="PLoS Biol.">
        <title>Sex chromosomes control vertical transmission of feminizing Wolbachia symbionts in an isopod.</title>
        <authorList>
            <person name="Becking T."/>
            <person name="Chebbi M.A."/>
            <person name="Giraud I."/>
            <person name="Moumen B."/>
            <person name="Laverre T."/>
            <person name="Caubet Y."/>
            <person name="Peccoud J."/>
            <person name="Gilbert C."/>
            <person name="Cordaux R."/>
        </authorList>
    </citation>
    <scope>NUCLEOTIDE SEQUENCE [LARGE SCALE GENOMIC DNA]</scope>
    <source>
        <strain evidence="2">ANa2</strain>
        <tissue evidence="2">Whole body excluding digestive tract and cuticle</tissue>
    </source>
</reference>
<dbReference type="SMART" id="SM00593">
    <property type="entry name" value="RUN"/>
    <property type="match status" value="1"/>
</dbReference>
<evidence type="ECO:0000313" key="3">
    <source>
        <dbReference type="Proteomes" id="UP000326759"/>
    </source>
</evidence>
<evidence type="ECO:0000313" key="2">
    <source>
        <dbReference type="EMBL" id="KAB7501028.1"/>
    </source>
</evidence>
<dbReference type="Gene3D" id="1.20.58.900">
    <property type="match status" value="1"/>
</dbReference>
<dbReference type="PROSITE" id="PS50826">
    <property type="entry name" value="RUN"/>
    <property type="match status" value="1"/>
</dbReference>
<proteinExistence type="predicted"/>
<dbReference type="AlphaFoldDB" id="A0A5N5T4Z4"/>
<dbReference type="OrthoDB" id="93876at2759"/>
<gene>
    <name evidence="2" type="primary">PLEKHM1</name>
    <name evidence="2" type="ORF">Anas_00492</name>
</gene>
<dbReference type="Pfam" id="PF02759">
    <property type="entry name" value="RUN"/>
    <property type="match status" value="1"/>
</dbReference>
<dbReference type="PANTHER" id="PTHR47194:SF3">
    <property type="entry name" value="SORTING NEXIN 29"/>
    <property type="match status" value="1"/>
</dbReference>
<dbReference type="Proteomes" id="UP000326759">
    <property type="component" value="Unassembled WGS sequence"/>
</dbReference>
<organism evidence="2 3">
    <name type="scientific">Armadillidium nasatum</name>
    <dbReference type="NCBI Taxonomy" id="96803"/>
    <lineage>
        <taxon>Eukaryota</taxon>
        <taxon>Metazoa</taxon>
        <taxon>Ecdysozoa</taxon>
        <taxon>Arthropoda</taxon>
        <taxon>Crustacea</taxon>
        <taxon>Multicrustacea</taxon>
        <taxon>Malacostraca</taxon>
        <taxon>Eumalacostraca</taxon>
        <taxon>Peracarida</taxon>
        <taxon>Isopoda</taxon>
        <taxon>Oniscidea</taxon>
        <taxon>Crinocheta</taxon>
        <taxon>Armadillidiidae</taxon>
        <taxon>Armadillidium</taxon>
    </lineage>
</organism>
<comment type="caution">
    <text evidence="2">The sequence shown here is derived from an EMBL/GenBank/DDBJ whole genome shotgun (WGS) entry which is preliminary data.</text>
</comment>
<evidence type="ECO:0000259" key="1">
    <source>
        <dbReference type="PROSITE" id="PS50826"/>
    </source>
</evidence>
<feature type="non-terminal residue" evidence="2">
    <location>
        <position position="138"/>
    </location>
</feature>
<feature type="domain" description="RUN" evidence="1">
    <location>
        <begin position="1"/>
        <end position="99"/>
    </location>
</feature>
<dbReference type="PANTHER" id="PTHR47194">
    <property type="entry name" value="SORTING NEXIN-29-RELATED"/>
    <property type="match status" value="1"/>
</dbReference>
<name>A0A5N5T4Z4_9CRUS</name>
<dbReference type="SUPFAM" id="SSF140741">
    <property type="entry name" value="RUN domain-like"/>
    <property type="match status" value="1"/>
</dbReference>
<keyword evidence="3" id="KW-1185">Reference proteome</keyword>
<dbReference type="InterPro" id="IPR037213">
    <property type="entry name" value="Run_dom_sf"/>
</dbReference>
<sequence length="138" mass="16137">MLKILWWYVREFLTKHEFDRFLLLRNVTTDEGRGRAWLRSLLNEHSLERYIHIMLSDQEYLEQWYEPWALLRDLERSAVLPNLAAGLDSILFAINIDNEAFNVGAGRLKGKDNSEENSRLIEPEPHVAKVAENSQSLA</sequence>
<dbReference type="EMBL" id="SEYY01011953">
    <property type="protein sequence ID" value="KAB7501028.1"/>
    <property type="molecule type" value="Genomic_DNA"/>
</dbReference>
<protein>
    <submittedName>
        <fullName evidence="2">Pleckstrin homology domain-containing family M member 1</fullName>
    </submittedName>
</protein>